<accession>A0A7W7W545</accession>
<dbReference type="AlphaFoldDB" id="A0A7W7W545"/>
<dbReference type="RefSeq" id="WP_184582452.1">
    <property type="nucleotide sequence ID" value="NZ_JACHJT010000001.1"/>
</dbReference>
<evidence type="ECO:0000313" key="1">
    <source>
        <dbReference type="EMBL" id="MBB4934411.1"/>
    </source>
</evidence>
<gene>
    <name evidence="1" type="ORF">F4561_005231</name>
</gene>
<reference evidence="1 2" key="1">
    <citation type="submission" date="2020-08" db="EMBL/GenBank/DDBJ databases">
        <title>Sequencing the genomes of 1000 actinobacteria strains.</title>
        <authorList>
            <person name="Klenk H.-P."/>
        </authorList>
    </citation>
    <scope>NUCLEOTIDE SEQUENCE [LARGE SCALE GENOMIC DNA]</scope>
    <source>
        <strain evidence="1 2">DSM 102030</strain>
    </source>
</reference>
<evidence type="ECO:0008006" key="3">
    <source>
        <dbReference type="Google" id="ProtNLM"/>
    </source>
</evidence>
<protein>
    <recommendedName>
        <fullName evidence="3">ATP/GTP-binding protein</fullName>
    </recommendedName>
</protein>
<evidence type="ECO:0000313" key="2">
    <source>
        <dbReference type="Proteomes" id="UP000523007"/>
    </source>
</evidence>
<keyword evidence="2" id="KW-1185">Reference proteome</keyword>
<comment type="caution">
    <text evidence="1">The sequence shown here is derived from an EMBL/GenBank/DDBJ whole genome shotgun (WGS) entry which is preliminary data.</text>
</comment>
<name>A0A7W7W545_9ACTN</name>
<dbReference type="Proteomes" id="UP000523007">
    <property type="component" value="Unassembled WGS sequence"/>
</dbReference>
<sequence>MECSTTFSQGSDGQAVDPVTIAHTARDEMILPAPEMAGSPALDTEQLVGVPVWLWLEDSSWETVSAEASVPGGEVTVTARPQRSTWDMGDGSTVTCDGPGTAWDPEQFAAEEASPDCGHTYTQASSDQRDGVYAVSVEVRWVVTYAISGEDSGALDPLVTSETAQVEVGESFGVVTRS</sequence>
<proteinExistence type="predicted"/>
<organism evidence="1 2">
    <name type="scientific">Lipingzhangella halophila</name>
    <dbReference type="NCBI Taxonomy" id="1783352"/>
    <lineage>
        <taxon>Bacteria</taxon>
        <taxon>Bacillati</taxon>
        <taxon>Actinomycetota</taxon>
        <taxon>Actinomycetes</taxon>
        <taxon>Streptosporangiales</taxon>
        <taxon>Nocardiopsidaceae</taxon>
        <taxon>Lipingzhangella</taxon>
    </lineage>
</organism>
<dbReference type="EMBL" id="JACHJT010000001">
    <property type="protein sequence ID" value="MBB4934411.1"/>
    <property type="molecule type" value="Genomic_DNA"/>
</dbReference>